<dbReference type="GO" id="GO:0016787">
    <property type="term" value="F:hydrolase activity"/>
    <property type="evidence" value="ECO:0007669"/>
    <property type="project" value="InterPro"/>
</dbReference>
<organism evidence="3 4">
    <name type="scientific">Pyricularia oryzae</name>
    <name type="common">Rice blast fungus</name>
    <name type="synonym">Magnaporthe oryzae</name>
    <dbReference type="NCBI Taxonomy" id="318829"/>
    <lineage>
        <taxon>Eukaryota</taxon>
        <taxon>Fungi</taxon>
        <taxon>Dikarya</taxon>
        <taxon>Ascomycota</taxon>
        <taxon>Pezizomycotina</taxon>
        <taxon>Sordariomycetes</taxon>
        <taxon>Sordariomycetidae</taxon>
        <taxon>Magnaporthales</taxon>
        <taxon>Pyriculariaceae</taxon>
        <taxon>Pyricularia</taxon>
    </lineage>
</organism>
<feature type="region of interest" description="Disordered" evidence="1">
    <location>
        <begin position="422"/>
        <end position="441"/>
    </location>
</feature>
<dbReference type="EMBL" id="CP034204">
    <property type="protein sequence ID" value="QBZ54082.1"/>
    <property type="molecule type" value="Genomic_DNA"/>
</dbReference>
<sequence>MESSLSRELPFSQATVSFIGDQIDQGTKKNRNLTPAPRFQLRQIKVSDVAEPVSPPGLGDICEAFSACVIGAMSNPASHNQTPKPARVRRTRFVCISDTHNHELKLPKGDVLIHAGDLTNQGTFSELSKAVRWLGKTDFEAKIVIAGNHDISLDAEFYQQYGTYFHNQRLESPPECIELLKSSPSITYLCQSSAKIRLSSPSGPRTEFTVFGSPYSPRNGLWAFSSRDPDLPDSSSTLSSTTAVASRSGTKHRKSKRPSEPAASFGHSAPQLWDAIPLSTDIIVTHTPPRRHCDGIGTHRGSLGCEALRRALWRVRPRLAVCGHVHEARGAETVRWDLDGGPQSLERDYKEESVTVWEDTSGIGNKIALVNLTGDPRKGRTGLDNDGAIDTVLSQTDGTFSTEEGQGKSEACDVPELTRCAKSGNLQKPTPSGKESPTLAGSMSRRETCVVNCSVMANSYPHVGGKRFNKPIVIDLDLPTWEDILVGSCVRTNHVIPRTLSRLSLFAGCAKVQLSLSSQRKPPSPQEASQTVVALPKPRKAKFTVLKSLPPVKQRAEVHSKPVTLSS</sequence>
<dbReference type="Pfam" id="PF00149">
    <property type="entry name" value="Metallophos"/>
    <property type="match status" value="1"/>
</dbReference>
<dbReference type="PANTHER" id="PTHR12905:SF16">
    <property type="entry name" value="SER_THR PROTEIN PHOSPHATASE FAMILY PROTEIN (AFU_ORTHOLOGUE AFUA_1G06000)"/>
    <property type="match status" value="1"/>
</dbReference>
<dbReference type="InterPro" id="IPR004843">
    <property type="entry name" value="Calcineurin-like_PHP"/>
</dbReference>
<dbReference type="Gene3D" id="3.60.21.10">
    <property type="match status" value="1"/>
</dbReference>
<feature type="compositionally biased region" description="Low complexity" evidence="1">
    <location>
        <begin position="233"/>
        <end position="248"/>
    </location>
</feature>
<feature type="compositionally biased region" description="Polar residues" evidence="1">
    <location>
        <begin position="424"/>
        <end position="441"/>
    </location>
</feature>
<proteinExistence type="predicted"/>
<feature type="region of interest" description="Disordered" evidence="1">
    <location>
        <begin position="233"/>
        <end position="267"/>
    </location>
</feature>
<dbReference type="PANTHER" id="PTHR12905">
    <property type="entry name" value="METALLOPHOSPHOESTERASE"/>
    <property type="match status" value="1"/>
</dbReference>
<dbReference type="AlphaFoldDB" id="A0A4P7MYB4"/>
<feature type="domain" description="Calcineurin-like phosphoesterase" evidence="2">
    <location>
        <begin position="92"/>
        <end position="327"/>
    </location>
</feature>
<dbReference type="InterPro" id="IPR029052">
    <property type="entry name" value="Metallo-depent_PP-like"/>
</dbReference>
<accession>A0A4P7MYB4</accession>
<evidence type="ECO:0000259" key="2">
    <source>
        <dbReference type="Pfam" id="PF00149"/>
    </source>
</evidence>
<evidence type="ECO:0000313" key="3">
    <source>
        <dbReference type="EMBL" id="QBZ54082.1"/>
    </source>
</evidence>
<evidence type="ECO:0000313" key="4">
    <source>
        <dbReference type="Proteomes" id="UP000294847"/>
    </source>
</evidence>
<evidence type="ECO:0000256" key="1">
    <source>
        <dbReference type="SAM" id="MobiDB-lite"/>
    </source>
</evidence>
<reference evidence="3 4" key="1">
    <citation type="journal article" date="2019" name="Mol. Biol. Evol.">
        <title>Blast fungal genomes show frequent chromosomal changes, gene gains and losses, and effector gene turnover.</title>
        <authorList>
            <person name="Gomez Luciano L.B."/>
            <person name="Jason Tsai I."/>
            <person name="Chuma I."/>
            <person name="Tosa Y."/>
            <person name="Chen Y.H."/>
            <person name="Li J.Y."/>
            <person name="Li M.Y."/>
            <person name="Jade Lu M.Y."/>
            <person name="Nakayashiki H."/>
            <person name="Li W.H."/>
        </authorList>
    </citation>
    <scope>NUCLEOTIDE SEQUENCE [LARGE SCALE GENOMIC DNA]</scope>
    <source>
        <strain evidence="3">MZ5-1-6</strain>
    </source>
</reference>
<dbReference type="InterPro" id="IPR051693">
    <property type="entry name" value="UPF0046_metallophosphoest"/>
</dbReference>
<name>A0A4P7MYB4_PYROR</name>
<gene>
    <name evidence="3" type="ORF">PoMZ_09773</name>
</gene>
<dbReference type="Proteomes" id="UP000294847">
    <property type="component" value="Chromosome 1"/>
</dbReference>
<dbReference type="SUPFAM" id="SSF56300">
    <property type="entry name" value="Metallo-dependent phosphatases"/>
    <property type="match status" value="1"/>
</dbReference>
<dbReference type="CDD" id="cd07379">
    <property type="entry name" value="MPP_239FB"/>
    <property type="match status" value="1"/>
</dbReference>
<protein>
    <recommendedName>
        <fullName evidence="2">Calcineurin-like phosphoesterase domain-containing protein</fullName>
    </recommendedName>
</protein>